<dbReference type="EMBL" id="KV428253">
    <property type="protein sequence ID" value="KZT33265.1"/>
    <property type="molecule type" value="Genomic_DNA"/>
</dbReference>
<dbReference type="OrthoDB" id="64915at2759"/>
<gene>
    <name evidence="4" type="ORF">SISSUDRAFT_1054437</name>
</gene>
<name>A0A165YHS4_9AGAM</name>
<dbReference type="Proteomes" id="UP000076798">
    <property type="component" value="Unassembled WGS sequence"/>
</dbReference>
<accession>A0A165YHS4</accession>
<evidence type="ECO:0000256" key="1">
    <source>
        <dbReference type="ARBA" id="ARBA00010928"/>
    </source>
</evidence>
<evidence type="ECO:0000259" key="2">
    <source>
        <dbReference type="Pfam" id="PF01408"/>
    </source>
</evidence>
<dbReference type="GO" id="GO:0006740">
    <property type="term" value="P:NADPH regeneration"/>
    <property type="evidence" value="ECO:0007669"/>
    <property type="project" value="TreeGrafter"/>
</dbReference>
<dbReference type="InterPro" id="IPR055170">
    <property type="entry name" value="GFO_IDH_MocA-like_dom"/>
</dbReference>
<feature type="domain" description="GFO/IDH/MocA-like oxidoreductase" evidence="3">
    <location>
        <begin position="150"/>
        <end position="278"/>
    </location>
</feature>
<dbReference type="InterPro" id="IPR036291">
    <property type="entry name" value="NAD(P)-bd_dom_sf"/>
</dbReference>
<dbReference type="PANTHER" id="PTHR42840:SF5">
    <property type="entry name" value="NAD(P)-BINDING ROSSMANN-FOLD SUPERFAMILY PROTEIN"/>
    <property type="match status" value="1"/>
</dbReference>
<feature type="domain" description="Gfo/Idh/MocA-like oxidoreductase N-terminal" evidence="2">
    <location>
        <begin position="9"/>
        <end position="126"/>
    </location>
</feature>
<dbReference type="AlphaFoldDB" id="A0A165YHS4"/>
<evidence type="ECO:0000259" key="3">
    <source>
        <dbReference type="Pfam" id="PF22725"/>
    </source>
</evidence>
<dbReference type="Gene3D" id="3.30.360.10">
    <property type="entry name" value="Dihydrodipicolinate Reductase, domain 2"/>
    <property type="match status" value="1"/>
</dbReference>
<dbReference type="GO" id="GO:0016491">
    <property type="term" value="F:oxidoreductase activity"/>
    <property type="evidence" value="ECO:0007669"/>
    <property type="project" value="TreeGrafter"/>
</dbReference>
<dbReference type="Gene3D" id="3.40.50.720">
    <property type="entry name" value="NAD(P)-binding Rossmann-like Domain"/>
    <property type="match status" value="1"/>
</dbReference>
<organism evidence="4 5">
    <name type="scientific">Sistotremastrum suecicum HHB10207 ss-3</name>
    <dbReference type="NCBI Taxonomy" id="1314776"/>
    <lineage>
        <taxon>Eukaryota</taxon>
        <taxon>Fungi</taxon>
        <taxon>Dikarya</taxon>
        <taxon>Basidiomycota</taxon>
        <taxon>Agaricomycotina</taxon>
        <taxon>Agaricomycetes</taxon>
        <taxon>Sistotremastrales</taxon>
        <taxon>Sistotremastraceae</taxon>
        <taxon>Sistotremastrum</taxon>
    </lineage>
</organism>
<evidence type="ECO:0000313" key="5">
    <source>
        <dbReference type="Proteomes" id="UP000076798"/>
    </source>
</evidence>
<dbReference type="GO" id="GO:0000166">
    <property type="term" value="F:nucleotide binding"/>
    <property type="evidence" value="ECO:0007669"/>
    <property type="project" value="InterPro"/>
</dbReference>
<dbReference type="InterPro" id="IPR000683">
    <property type="entry name" value="Gfo/Idh/MocA-like_OxRdtase_N"/>
</dbReference>
<dbReference type="SUPFAM" id="SSF55347">
    <property type="entry name" value="Glyceraldehyde-3-phosphate dehydrogenase-like, C-terminal domain"/>
    <property type="match status" value="1"/>
</dbReference>
<dbReference type="SUPFAM" id="SSF51735">
    <property type="entry name" value="NAD(P)-binding Rossmann-fold domains"/>
    <property type="match status" value="1"/>
</dbReference>
<sequence>MASHNPSLGIAILGAGLFAKEAHLPALADLRDFTVLRAVYSRSKKSAAELAKDAESILGLKDLAIYSEDSEGLDVLLARSDIKAVIVALPITAQPDVIRKALAAGKHVLSEKPVAATVADAHKLIADYEASYKGKLIWRVAENFEAEPGYRAAGKAIRDGKIGKVIGFGLRGIGKLDQSSKWYKTPWRTIPDYQGGFLLDGGVHSAAVLRVVLPSPLTHLSGFASLNKDYLAPQDTIFSILKCADGTQGSFDLSFASPANSLGEKVNGTFVSGEKGWLQIENAKNDAGKGIIRTTIHKVSGTEGEHEETEVIDVLGSGVRSEIQSFLFAIVGEDDGLGLGEPREALKDVAVIQAALNSNGNLVELASLLECHSVQPGPQSKLQYCLPPRKAD</sequence>
<proteinExistence type="inferred from homology"/>
<dbReference type="Pfam" id="PF22725">
    <property type="entry name" value="GFO_IDH_MocA_C3"/>
    <property type="match status" value="1"/>
</dbReference>
<keyword evidence="5" id="KW-1185">Reference proteome</keyword>
<reference evidence="4 5" key="1">
    <citation type="journal article" date="2016" name="Mol. Biol. Evol.">
        <title>Comparative Genomics of Early-Diverging Mushroom-Forming Fungi Provides Insights into the Origins of Lignocellulose Decay Capabilities.</title>
        <authorList>
            <person name="Nagy L.G."/>
            <person name="Riley R."/>
            <person name="Tritt A."/>
            <person name="Adam C."/>
            <person name="Daum C."/>
            <person name="Floudas D."/>
            <person name="Sun H."/>
            <person name="Yadav J.S."/>
            <person name="Pangilinan J."/>
            <person name="Larsson K.H."/>
            <person name="Matsuura K."/>
            <person name="Barry K."/>
            <person name="Labutti K."/>
            <person name="Kuo R."/>
            <person name="Ohm R.A."/>
            <person name="Bhattacharya S.S."/>
            <person name="Shirouzu T."/>
            <person name="Yoshinaga Y."/>
            <person name="Martin F.M."/>
            <person name="Grigoriev I.V."/>
            <person name="Hibbett D.S."/>
        </authorList>
    </citation>
    <scope>NUCLEOTIDE SEQUENCE [LARGE SCALE GENOMIC DNA]</scope>
    <source>
        <strain evidence="4 5">HHB10207 ss-3</strain>
    </source>
</reference>
<comment type="similarity">
    <text evidence="1">Belongs to the Gfo/Idh/MocA family.</text>
</comment>
<protein>
    <submittedName>
        <fullName evidence="4">NAD(P)-binding protein</fullName>
    </submittedName>
</protein>
<dbReference type="PANTHER" id="PTHR42840">
    <property type="entry name" value="NAD(P)-BINDING ROSSMANN-FOLD SUPERFAMILY PROTEIN-RELATED"/>
    <property type="match status" value="1"/>
</dbReference>
<dbReference type="Pfam" id="PF01408">
    <property type="entry name" value="GFO_IDH_MocA"/>
    <property type="match status" value="1"/>
</dbReference>
<dbReference type="STRING" id="1314776.A0A165YHS4"/>
<dbReference type="GO" id="GO:0005737">
    <property type="term" value="C:cytoplasm"/>
    <property type="evidence" value="ECO:0007669"/>
    <property type="project" value="TreeGrafter"/>
</dbReference>
<evidence type="ECO:0000313" key="4">
    <source>
        <dbReference type="EMBL" id="KZT33265.1"/>
    </source>
</evidence>